<feature type="transmembrane region" description="Helical" evidence="7">
    <location>
        <begin position="156"/>
        <end position="176"/>
    </location>
</feature>
<comment type="similarity">
    <text evidence="2">Belongs to the major facilitator superfamily. Sugar transporter (TC 2.A.1.1) family.</text>
</comment>
<organism evidence="9 10">
    <name type="scientific">Collybiopsis luxurians FD-317 M1</name>
    <dbReference type="NCBI Taxonomy" id="944289"/>
    <lineage>
        <taxon>Eukaryota</taxon>
        <taxon>Fungi</taxon>
        <taxon>Dikarya</taxon>
        <taxon>Basidiomycota</taxon>
        <taxon>Agaricomycotina</taxon>
        <taxon>Agaricomycetes</taxon>
        <taxon>Agaricomycetidae</taxon>
        <taxon>Agaricales</taxon>
        <taxon>Marasmiineae</taxon>
        <taxon>Omphalotaceae</taxon>
        <taxon>Collybiopsis</taxon>
        <taxon>Collybiopsis luxurians</taxon>
    </lineage>
</organism>
<comment type="subcellular location">
    <subcellularLocation>
        <location evidence="1">Membrane</location>
        <topology evidence="1">Multi-pass membrane protein</topology>
    </subcellularLocation>
</comment>
<evidence type="ECO:0000256" key="3">
    <source>
        <dbReference type="ARBA" id="ARBA00022448"/>
    </source>
</evidence>
<feature type="transmembrane region" description="Helical" evidence="7">
    <location>
        <begin position="311"/>
        <end position="335"/>
    </location>
</feature>
<feature type="transmembrane region" description="Helical" evidence="7">
    <location>
        <begin position="276"/>
        <end position="299"/>
    </location>
</feature>
<dbReference type="FunFam" id="1.20.1250.20:FF:000134">
    <property type="entry name" value="MFS sugar transporter protein"/>
    <property type="match status" value="1"/>
</dbReference>
<dbReference type="InterPro" id="IPR020846">
    <property type="entry name" value="MFS_dom"/>
</dbReference>
<dbReference type="HOGENOM" id="CLU_001265_30_13_1"/>
<feature type="transmembrane region" description="Helical" evidence="7">
    <location>
        <begin position="372"/>
        <end position="391"/>
    </location>
</feature>
<dbReference type="PROSITE" id="PS00216">
    <property type="entry name" value="SUGAR_TRANSPORT_1"/>
    <property type="match status" value="1"/>
</dbReference>
<dbReference type="PANTHER" id="PTHR48022:SF52">
    <property type="entry name" value="SUGAR TRANSPORTER, PUTATIVE-RELATED"/>
    <property type="match status" value="1"/>
</dbReference>
<dbReference type="Gene3D" id="1.20.1250.20">
    <property type="entry name" value="MFS general substrate transporter like domains"/>
    <property type="match status" value="1"/>
</dbReference>
<keyword evidence="3" id="KW-0813">Transport</keyword>
<accession>A0A0D0CHZ7</accession>
<dbReference type="OrthoDB" id="6133115at2759"/>
<evidence type="ECO:0000256" key="5">
    <source>
        <dbReference type="ARBA" id="ARBA00022989"/>
    </source>
</evidence>
<feature type="transmembrane region" description="Helical" evidence="7">
    <location>
        <begin position="123"/>
        <end position="144"/>
    </location>
</feature>
<dbReference type="SUPFAM" id="SSF103473">
    <property type="entry name" value="MFS general substrate transporter"/>
    <property type="match status" value="1"/>
</dbReference>
<dbReference type="Pfam" id="PF00083">
    <property type="entry name" value="Sugar_tr"/>
    <property type="match status" value="1"/>
</dbReference>
<evidence type="ECO:0000313" key="10">
    <source>
        <dbReference type="Proteomes" id="UP000053593"/>
    </source>
</evidence>
<feature type="transmembrane region" description="Helical" evidence="7">
    <location>
        <begin position="27"/>
        <end position="46"/>
    </location>
</feature>
<feature type="transmembrane region" description="Helical" evidence="7">
    <location>
        <begin position="342"/>
        <end position="366"/>
    </location>
</feature>
<evidence type="ECO:0000256" key="1">
    <source>
        <dbReference type="ARBA" id="ARBA00004141"/>
    </source>
</evidence>
<sequence length="492" mass="54827">MEDQTIHWSNSTHKNWWIDPGLRKNTAWIILLYCGSFVIGYDGSLLNGFQAMPQWNQAFDSPSGTRLGIITASLYIAQLLSSPFIPWICDTYGRRAAIFWGSIGIIVGAVLICFSRTERMFIFGRVVIGLFCDFPIIGAACLVNELAHPRLRGISSGLYMVIYNVGALVAAWFTFACLSWKSNWSWRLPALLQSFGPVVLIFVALFGPESPRYLISKGRNEEALGILARYHANGQHDDQLVQQEFEEISSQLGREKATLVGSWRSLVATPGNRRRMLIVCIVTSGVIVTGTGPVSFYFAPILRSVGISNPTYILIINGGLAIFNTFMAVIGGLCVDRVGRRSLFVLSTTGMLLTYIVIIGLSATFARTPTPSFGIAFVVMFFLCFGSYDIAWLPLCQLYPAEILPFSIRAKAISVGNFVTALCLSISNFVNPIGLEMLQWRFYFVFLAVQVVYLACIWLFVIETRGRTLEQVSILFDDDQLVHPNRMELCNN</sequence>
<protein>
    <recommendedName>
        <fullName evidence="8">Major facilitator superfamily (MFS) profile domain-containing protein</fullName>
    </recommendedName>
</protein>
<dbReference type="InterPro" id="IPR036259">
    <property type="entry name" value="MFS_trans_sf"/>
</dbReference>
<feature type="transmembrane region" description="Helical" evidence="7">
    <location>
        <begin position="442"/>
        <end position="461"/>
    </location>
</feature>
<dbReference type="AlphaFoldDB" id="A0A0D0CHZ7"/>
<dbReference type="PANTHER" id="PTHR48022">
    <property type="entry name" value="PLASTIDIC GLUCOSE TRANSPORTER 4"/>
    <property type="match status" value="1"/>
</dbReference>
<dbReference type="PROSITE" id="PS50850">
    <property type="entry name" value="MFS"/>
    <property type="match status" value="1"/>
</dbReference>
<evidence type="ECO:0000256" key="4">
    <source>
        <dbReference type="ARBA" id="ARBA00022692"/>
    </source>
</evidence>
<keyword evidence="4 7" id="KW-0812">Transmembrane</keyword>
<reference evidence="9 10" key="1">
    <citation type="submission" date="2014-04" db="EMBL/GenBank/DDBJ databases">
        <title>Evolutionary Origins and Diversification of the Mycorrhizal Mutualists.</title>
        <authorList>
            <consortium name="DOE Joint Genome Institute"/>
            <consortium name="Mycorrhizal Genomics Consortium"/>
            <person name="Kohler A."/>
            <person name="Kuo A."/>
            <person name="Nagy L.G."/>
            <person name="Floudas D."/>
            <person name="Copeland A."/>
            <person name="Barry K.W."/>
            <person name="Cichocki N."/>
            <person name="Veneault-Fourrey C."/>
            <person name="LaButti K."/>
            <person name="Lindquist E.A."/>
            <person name="Lipzen A."/>
            <person name="Lundell T."/>
            <person name="Morin E."/>
            <person name="Murat C."/>
            <person name="Riley R."/>
            <person name="Ohm R."/>
            <person name="Sun H."/>
            <person name="Tunlid A."/>
            <person name="Henrissat B."/>
            <person name="Grigoriev I.V."/>
            <person name="Hibbett D.S."/>
            <person name="Martin F."/>
        </authorList>
    </citation>
    <scope>NUCLEOTIDE SEQUENCE [LARGE SCALE GENOMIC DNA]</scope>
    <source>
        <strain evidence="9 10">FD-317 M1</strain>
    </source>
</reference>
<feature type="transmembrane region" description="Helical" evidence="7">
    <location>
        <begin position="412"/>
        <end position="430"/>
    </location>
</feature>
<evidence type="ECO:0000313" key="9">
    <source>
        <dbReference type="EMBL" id="KIK62284.1"/>
    </source>
</evidence>
<keyword evidence="5 7" id="KW-1133">Transmembrane helix</keyword>
<dbReference type="GO" id="GO:0005351">
    <property type="term" value="F:carbohydrate:proton symporter activity"/>
    <property type="evidence" value="ECO:0007669"/>
    <property type="project" value="TreeGrafter"/>
</dbReference>
<evidence type="ECO:0000256" key="6">
    <source>
        <dbReference type="ARBA" id="ARBA00023136"/>
    </source>
</evidence>
<dbReference type="InterPro" id="IPR050360">
    <property type="entry name" value="MFS_Sugar_Transporters"/>
</dbReference>
<dbReference type="EMBL" id="KN834768">
    <property type="protein sequence ID" value="KIK62284.1"/>
    <property type="molecule type" value="Genomic_DNA"/>
</dbReference>
<feature type="transmembrane region" description="Helical" evidence="7">
    <location>
        <begin position="97"/>
        <end position="117"/>
    </location>
</feature>
<feature type="domain" description="Major facilitator superfamily (MFS) profile" evidence="8">
    <location>
        <begin position="28"/>
        <end position="465"/>
    </location>
</feature>
<dbReference type="Proteomes" id="UP000053593">
    <property type="component" value="Unassembled WGS sequence"/>
</dbReference>
<evidence type="ECO:0000259" key="8">
    <source>
        <dbReference type="PROSITE" id="PS50850"/>
    </source>
</evidence>
<dbReference type="InterPro" id="IPR005828">
    <property type="entry name" value="MFS_sugar_transport-like"/>
</dbReference>
<dbReference type="InterPro" id="IPR005829">
    <property type="entry name" value="Sugar_transporter_CS"/>
</dbReference>
<name>A0A0D0CHZ7_9AGAR</name>
<keyword evidence="10" id="KW-1185">Reference proteome</keyword>
<evidence type="ECO:0000256" key="2">
    <source>
        <dbReference type="ARBA" id="ARBA00010992"/>
    </source>
</evidence>
<dbReference type="GO" id="GO:0016020">
    <property type="term" value="C:membrane"/>
    <property type="evidence" value="ECO:0007669"/>
    <property type="project" value="UniProtKB-SubCell"/>
</dbReference>
<gene>
    <name evidence="9" type="ORF">GYMLUDRAFT_995129</name>
</gene>
<keyword evidence="6 7" id="KW-0472">Membrane</keyword>
<feature type="transmembrane region" description="Helical" evidence="7">
    <location>
        <begin position="66"/>
        <end position="85"/>
    </location>
</feature>
<proteinExistence type="inferred from homology"/>
<evidence type="ECO:0000256" key="7">
    <source>
        <dbReference type="SAM" id="Phobius"/>
    </source>
</evidence>